<dbReference type="GO" id="GO:0005096">
    <property type="term" value="F:GTPase activator activity"/>
    <property type="evidence" value="ECO:0007669"/>
    <property type="project" value="InterPro"/>
</dbReference>
<dbReference type="GO" id="GO:0048487">
    <property type="term" value="F:beta-tubulin binding"/>
    <property type="evidence" value="ECO:0007669"/>
    <property type="project" value="InterPro"/>
</dbReference>
<dbReference type="AlphaFoldDB" id="A0A0K0EHP0"/>
<dbReference type="Pfam" id="PF23579">
    <property type="entry name" value="ARM_TBCD"/>
    <property type="match status" value="1"/>
</dbReference>
<dbReference type="WBParaSite" id="TCONS_00002643.p1">
    <property type="protein sequence ID" value="TCONS_00002643.p1"/>
    <property type="gene ID" value="XLOC_002475"/>
</dbReference>
<evidence type="ECO:0000313" key="7">
    <source>
        <dbReference type="Proteomes" id="UP000035681"/>
    </source>
</evidence>
<evidence type="ECO:0000256" key="4">
    <source>
        <dbReference type="PROSITE-ProRule" id="PRU00103"/>
    </source>
</evidence>
<sequence length="1163" mass="134100">MTDFGEAVGLSSDILLPEHAELFTKYFEDLPQSYEDYTRYQQFFTRLYGYKEKSFLLEEMLPKWISIVISHVKFLKDLQNIEIDKKSLVALYNLSLLIDMCSYKNVTKYLPHDVSYLDKIIRFIEVLNSMDLHGIDKYERITKSLVNRSLFAWLYIVAKNPFSFDRFDSVQSKETMANRIVEACSMNMCCDSICSKIIYKIWSQLVTRADQIEGRMNKTIYFCLDNLSIFSSDSYDINKINGYLGLLAGIFKEGPRVELGNIGVEVINRLGNLMDLETRDDNTLTKVHITKLVQRIGLSFLKPRKIKWRYCRGYRSLENTLKSRENNEVIANENKFDEALNDEEDSEDFLDCTDEQIEKLEVILATLLNGLKDPNSNVRNGAAKGLGRITSRLTKDFAEDIVNGIFEECFKDYDTISWHGGCLALAEMTYRGFLLPNRLSDMVDILEKAIVWEETDGIIKQSEAVRDAATFISWAIARTYSPNLLKPFVHRLATHLVTVSLFDKELNIRRAASAAFQENVGRQGYFPSGIDIIHIIDYSSVSRLSVCYNDLCIKVAKFEGYLKPMLNHLVDFKVGHQLMKMNDRACEGLYHLVKLDVTYSRTVILTKLLKKSDTINCCVQYKTLKSIESVIRSLLEENAFDITDKDNPFTLEKVFEMNKKLVKEADTTSRNKRSTFAKLSLSYFIKICCECGMPLSRDIYVKWLDLLENFTEENNVELRNGASMASKYLMEKILHISPEDIHKKIEKKYLHYIKLNKFDLTLNMAVLMISSLPNSFLTEDIANELITFIQDKTRLHLMDSRVYALECLKERFIKSELLMKLSFTKTIECLNFCINDFTCDPAKGDVARFIREKAIETIICFLNQPSLHNQMSSEIVCKFIGNILIQVCSKNINLRQIAAHAIHDILLSEPLLPIKDIDILKKIFILKDINIYEGFVYANVFDVMSQLLDNDTYGCYIRYGLVMSSGYHNGCEKEKINKIIINYLENSSVDKKLNILKELKNEILKKNISSRVIKSILDFLDTYLVECFEFIQEDLDSFKDICEIFKYCIFLINLKQKSLTSKASSLKEYSGKVLSFTILCNENSTIRKKSLEALCKLLEGMNEVACFEVAKKITEYLVIVDEDIINEEKKETAINLLSNTVWDGNSKTIKTTVETLRNTFKII</sequence>
<feature type="domain" description="Tubulin-folding cofactor D C-terminal" evidence="5">
    <location>
        <begin position="878"/>
        <end position="1047"/>
    </location>
</feature>
<dbReference type="GO" id="GO:0070830">
    <property type="term" value="P:bicellular tight junction assembly"/>
    <property type="evidence" value="ECO:0007669"/>
    <property type="project" value="TreeGrafter"/>
</dbReference>
<evidence type="ECO:0000313" key="8">
    <source>
        <dbReference type="WBParaSite" id="SSTP_0000899400.1"/>
    </source>
</evidence>
<accession>A0A0K0EHP0</accession>
<dbReference type="Proteomes" id="UP000035681">
    <property type="component" value="Unplaced"/>
</dbReference>
<dbReference type="GO" id="GO:0007021">
    <property type="term" value="P:tubulin complex assembly"/>
    <property type="evidence" value="ECO:0007669"/>
    <property type="project" value="InterPro"/>
</dbReference>
<dbReference type="GO" id="GO:0007023">
    <property type="term" value="P:post-chaperonin tubulin folding pathway"/>
    <property type="evidence" value="ECO:0007669"/>
    <property type="project" value="InterPro"/>
</dbReference>
<dbReference type="GO" id="GO:0016328">
    <property type="term" value="C:lateral plasma membrane"/>
    <property type="evidence" value="ECO:0007669"/>
    <property type="project" value="TreeGrafter"/>
</dbReference>
<dbReference type="SUPFAM" id="SSF48371">
    <property type="entry name" value="ARM repeat"/>
    <property type="match status" value="1"/>
</dbReference>
<dbReference type="STRING" id="6248.A0A0K0EHP0"/>
<dbReference type="WBParaSite" id="SSTP_0000899400.1">
    <property type="protein sequence ID" value="SSTP_0000899400.1"/>
    <property type="gene ID" value="SSTP_0000899400"/>
</dbReference>
<organism evidence="8">
    <name type="scientific">Strongyloides stercoralis</name>
    <name type="common">Threadworm</name>
    <dbReference type="NCBI Taxonomy" id="6248"/>
    <lineage>
        <taxon>Eukaryota</taxon>
        <taxon>Metazoa</taxon>
        <taxon>Ecdysozoa</taxon>
        <taxon>Nematoda</taxon>
        <taxon>Chromadorea</taxon>
        <taxon>Rhabditida</taxon>
        <taxon>Tylenchina</taxon>
        <taxon>Panagrolaimomorpha</taxon>
        <taxon>Strongyloidoidea</taxon>
        <taxon>Strongyloididae</taxon>
        <taxon>Strongyloides</taxon>
    </lineage>
</organism>
<reference evidence="8" key="1">
    <citation type="submission" date="2015-08" db="UniProtKB">
        <authorList>
            <consortium name="WormBaseParasite"/>
        </authorList>
    </citation>
    <scope>IDENTIFICATION</scope>
</reference>
<dbReference type="GO" id="GO:0034333">
    <property type="term" value="P:adherens junction assembly"/>
    <property type="evidence" value="ECO:0007669"/>
    <property type="project" value="TreeGrafter"/>
</dbReference>
<evidence type="ECO:0000259" key="5">
    <source>
        <dbReference type="Pfam" id="PF12612"/>
    </source>
</evidence>
<feature type="repeat" description="HEAT" evidence="4">
    <location>
        <begin position="363"/>
        <end position="400"/>
    </location>
</feature>
<dbReference type="GO" id="GO:0000226">
    <property type="term" value="P:microtubule cytoskeleton organization"/>
    <property type="evidence" value="ECO:0007669"/>
    <property type="project" value="TreeGrafter"/>
</dbReference>
<evidence type="ECO:0000256" key="3">
    <source>
        <dbReference type="ARBA" id="ARBA00023186"/>
    </source>
</evidence>
<proteinExistence type="inferred from homology"/>
<dbReference type="Pfam" id="PF25767">
    <property type="entry name" value="ARM_TBCD_2nd"/>
    <property type="match status" value="1"/>
</dbReference>
<dbReference type="InterPro" id="IPR033162">
    <property type="entry name" value="TBCD"/>
</dbReference>
<dbReference type="PROSITE" id="PS50077">
    <property type="entry name" value="HEAT_REPEAT"/>
    <property type="match status" value="1"/>
</dbReference>
<comment type="similarity">
    <text evidence="1">Belongs to the TBCD family.</text>
</comment>
<evidence type="ECO:0000259" key="6">
    <source>
        <dbReference type="Pfam" id="PF25767"/>
    </source>
</evidence>
<keyword evidence="3" id="KW-0143">Chaperone</keyword>
<feature type="domain" description="Tubulin-folding cofactor D ARM repeats" evidence="6">
    <location>
        <begin position="287"/>
        <end position="530"/>
    </location>
</feature>
<protein>
    <recommendedName>
        <fullName evidence="2">Tubulin-specific chaperone D</fullName>
    </recommendedName>
</protein>
<dbReference type="InterPro" id="IPR016024">
    <property type="entry name" value="ARM-type_fold"/>
</dbReference>
<dbReference type="InterPro" id="IPR058033">
    <property type="entry name" value="ARM_TBCD_2nd"/>
</dbReference>
<dbReference type="InterPro" id="IPR021133">
    <property type="entry name" value="HEAT_type_2"/>
</dbReference>
<dbReference type="InterPro" id="IPR011989">
    <property type="entry name" value="ARM-like"/>
</dbReference>
<keyword evidence="7" id="KW-1185">Reference proteome</keyword>
<dbReference type="Pfam" id="PF12612">
    <property type="entry name" value="TFCD_C"/>
    <property type="match status" value="1"/>
</dbReference>
<evidence type="ECO:0000256" key="2">
    <source>
        <dbReference type="ARBA" id="ARBA00015003"/>
    </source>
</evidence>
<dbReference type="PANTHER" id="PTHR12658">
    <property type="entry name" value="BETA-TUBULIN COFACTOR D"/>
    <property type="match status" value="1"/>
</dbReference>
<dbReference type="Gene3D" id="1.25.10.10">
    <property type="entry name" value="Leucine-rich Repeat Variant"/>
    <property type="match status" value="1"/>
</dbReference>
<name>A0A0K0EHP0_STRER</name>
<dbReference type="PANTHER" id="PTHR12658:SF0">
    <property type="entry name" value="TUBULIN-SPECIFIC CHAPERONE D"/>
    <property type="match status" value="1"/>
</dbReference>
<evidence type="ECO:0000256" key="1">
    <source>
        <dbReference type="ARBA" id="ARBA00006853"/>
    </source>
</evidence>
<dbReference type="InterPro" id="IPR022577">
    <property type="entry name" value="TBCD_C"/>
</dbReference>